<dbReference type="Proteomes" id="UP000694005">
    <property type="component" value="Chromosome A03"/>
</dbReference>
<proteinExistence type="predicted"/>
<organism evidence="1 2">
    <name type="scientific">Brassica campestris</name>
    <name type="common">Field mustard</name>
    <dbReference type="NCBI Taxonomy" id="3711"/>
    <lineage>
        <taxon>Eukaryota</taxon>
        <taxon>Viridiplantae</taxon>
        <taxon>Streptophyta</taxon>
        <taxon>Embryophyta</taxon>
        <taxon>Tracheophyta</taxon>
        <taxon>Spermatophyta</taxon>
        <taxon>Magnoliopsida</taxon>
        <taxon>eudicotyledons</taxon>
        <taxon>Gunneridae</taxon>
        <taxon>Pentapetalae</taxon>
        <taxon>rosids</taxon>
        <taxon>malvids</taxon>
        <taxon>Brassicales</taxon>
        <taxon>Brassicaceae</taxon>
        <taxon>Brassiceae</taxon>
        <taxon>Brassica</taxon>
    </lineage>
</organism>
<sequence>MTSVLLPMAFCMGVDGRLRVVVSVFDTMPRDVRDQCAGFRARPRFTFGLRIVRYFAMLQGFSLSHAFEKHSSLTTNVRSQNCCSCLEANSFICDRGIMTEVSCKFSRNVFHRFFERILMTHSFLERIGQPEVDRANHREESDPFNVHDATYILEFSLSQMFSMLFRDLLGTTETERNALVIEDFS</sequence>
<gene>
    <name evidence="1" type="ORF">BRAPAZ1V2_A03P63800.2</name>
</gene>
<evidence type="ECO:0000313" key="2">
    <source>
        <dbReference type="Proteomes" id="UP000694005"/>
    </source>
</evidence>
<accession>A0A8D9LSC4</accession>
<dbReference type="EMBL" id="LS974619">
    <property type="protein sequence ID" value="CAG7885037.1"/>
    <property type="molecule type" value="Genomic_DNA"/>
</dbReference>
<reference evidence="1 2" key="1">
    <citation type="submission" date="2021-07" db="EMBL/GenBank/DDBJ databases">
        <authorList>
            <consortium name="Genoscope - CEA"/>
            <person name="William W."/>
        </authorList>
    </citation>
    <scope>NUCLEOTIDE SEQUENCE [LARGE SCALE GENOMIC DNA]</scope>
</reference>
<name>A0A8D9LSC4_BRACM</name>
<dbReference type="AlphaFoldDB" id="A0A8D9LSC4"/>
<protein>
    <submittedName>
        <fullName evidence="1">Uncharacterized protein</fullName>
    </submittedName>
</protein>
<evidence type="ECO:0000313" key="1">
    <source>
        <dbReference type="EMBL" id="CAG7885037.1"/>
    </source>
</evidence>
<dbReference type="Gramene" id="A03p63800.2_BraZ1">
    <property type="protein sequence ID" value="A03p63800.2_BraZ1.CDS"/>
    <property type="gene ID" value="A03g63800.2_BraZ1"/>
</dbReference>